<dbReference type="Gene3D" id="2.60.120.10">
    <property type="entry name" value="Jelly Rolls"/>
    <property type="match status" value="1"/>
</dbReference>
<dbReference type="PATRIC" id="fig|652.5.peg.2908"/>
<protein>
    <submittedName>
        <fullName evidence="4">Putative signal-transduction protein</fullName>
    </submittedName>
</protein>
<evidence type="ECO:0000313" key="5">
    <source>
        <dbReference type="Proteomes" id="UP000058114"/>
    </source>
</evidence>
<proteinExistence type="predicted"/>
<evidence type="ECO:0000259" key="3">
    <source>
        <dbReference type="Pfam" id="PF10335"/>
    </source>
</evidence>
<dbReference type="InterPro" id="IPR014710">
    <property type="entry name" value="RmlC-like_jellyroll"/>
</dbReference>
<dbReference type="CDD" id="cd05401">
    <property type="entry name" value="NT_GlnE_GlnD_like"/>
    <property type="match status" value="1"/>
</dbReference>
<dbReference type="PANTHER" id="PTHR43773">
    <property type="entry name" value="MAGNESIUM TRANSPORTER MGTE"/>
    <property type="match status" value="1"/>
</dbReference>
<dbReference type="InterPro" id="IPR005105">
    <property type="entry name" value="GlnD_Uridyltrans_N"/>
</dbReference>
<dbReference type="InterPro" id="IPR018490">
    <property type="entry name" value="cNMP-bd_dom_sf"/>
</dbReference>
<evidence type="ECO:0000313" key="4">
    <source>
        <dbReference type="EMBL" id="ALP43564.1"/>
    </source>
</evidence>
<dbReference type="Pfam" id="PF03445">
    <property type="entry name" value="DUF294"/>
    <property type="match status" value="1"/>
</dbReference>
<dbReference type="InterPro" id="IPR046342">
    <property type="entry name" value="CBS_dom_sf"/>
</dbReference>
<feature type="domain" description="Cyclic nucleotide-binding" evidence="1">
    <location>
        <begin position="31"/>
        <end position="112"/>
    </location>
</feature>
<dbReference type="GO" id="GO:0016020">
    <property type="term" value="C:membrane"/>
    <property type="evidence" value="ECO:0007669"/>
    <property type="project" value="InterPro"/>
</dbReference>
<dbReference type="Gene3D" id="3.10.580.10">
    <property type="entry name" value="CBS-domain"/>
    <property type="match status" value="1"/>
</dbReference>
<dbReference type="GO" id="GO:0015095">
    <property type="term" value="F:magnesium ion transmembrane transporter activity"/>
    <property type="evidence" value="ECO:0007669"/>
    <property type="project" value="InterPro"/>
</dbReference>
<reference evidence="5" key="1">
    <citation type="submission" date="2015-10" db="EMBL/GenBank/DDBJ databases">
        <title>Complete Genome Sequence of Aeromonas schubertii strain WL1483.</title>
        <authorList>
            <person name="Liu L."/>
        </authorList>
    </citation>
    <scope>NUCLEOTIDE SEQUENCE [LARGE SCALE GENOMIC DNA]</scope>
    <source>
        <strain evidence="5">WL1483</strain>
    </source>
</reference>
<dbReference type="Proteomes" id="UP000058114">
    <property type="component" value="Chromosome"/>
</dbReference>
<sequence>MSQLFHLSRPPFDRLSSAQQGRLQAALQLIYVRAHQVLLEPDSEPEGVLVIVKGSVEERSPDGHTHFTDYGADDAFDIRAQFDGRVRHRFTALEECLCLLIPRPLFLTLCEESHHFERYFRGSLLERQQGLERHAEPSQQNLSEFLLTRISADQLQPPLILTPSHTLAEATRAMAAAGSDCLLWRDGQGPWQLATRTTLLHALVLQDLTPESPLGRLPPLPMPLVALSEGDYLFDALIQMTRLRVKRVVITRGETILGTLHLSRVLGLFSTHSHVLTLRIHRAGSEQALEEVAREQGRLAANLFAQGIHTAFLLRLMSAVNEQLIAKAFELTLPAHLHPHLCLLALGSEGRGEQVQKTDQDNALILTEALAWPDREADLARFNALLVKLGYPLCPGHVMVTNPDWVKTPHQWQQAIDHALIRADERDLLWLSTLADAHPVAGNPALLPPIATYLRESLAERTDILAEMARSAVAFHTPLTLFGRLEREPEGLDIKRGGLFALVHGCRLLALEAGIAATSTLERIEALIDSGRLSREYGSNLGEAFRLLMRLRLRSQLERGESRVAVESLTSAERDLLRHSLHLVKKFQQWLTLHFRVRQ</sequence>
<dbReference type="SUPFAM" id="SSF54631">
    <property type="entry name" value="CBS-domain pair"/>
    <property type="match status" value="1"/>
</dbReference>
<dbReference type="InterPro" id="IPR018821">
    <property type="entry name" value="DUF294_put_nucleoTrafse_sb-bd"/>
</dbReference>
<accession>A0A0S2SPG1</accession>
<dbReference type="SUPFAM" id="SSF51206">
    <property type="entry name" value="cAMP-binding domain-like"/>
    <property type="match status" value="1"/>
</dbReference>
<evidence type="ECO:0000259" key="1">
    <source>
        <dbReference type="Pfam" id="PF00027"/>
    </source>
</evidence>
<dbReference type="PANTHER" id="PTHR43773:SF1">
    <property type="entry name" value="MAGNESIUM TRANSPORTER MGTE"/>
    <property type="match status" value="1"/>
</dbReference>
<dbReference type="Pfam" id="PF10335">
    <property type="entry name" value="DUF294_C"/>
    <property type="match status" value="1"/>
</dbReference>
<dbReference type="AlphaFoldDB" id="A0A0S2SPG1"/>
<organism evidence="4 5">
    <name type="scientific">Aeromonas schubertii</name>
    <dbReference type="NCBI Taxonomy" id="652"/>
    <lineage>
        <taxon>Bacteria</taxon>
        <taxon>Pseudomonadati</taxon>
        <taxon>Pseudomonadota</taxon>
        <taxon>Gammaproteobacteria</taxon>
        <taxon>Aeromonadales</taxon>
        <taxon>Aeromonadaceae</taxon>
        <taxon>Aeromonas</taxon>
    </lineage>
</organism>
<dbReference type="GO" id="GO:0008773">
    <property type="term" value="F:[protein-PII] uridylyltransferase activity"/>
    <property type="evidence" value="ECO:0007669"/>
    <property type="project" value="InterPro"/>
</dbReference>
<reference evidence="4 5" key="2">
    <citation type="journal article" date="2016" name="Genome Announc.">
        <title>Complete Genome Sequence of the Highly Virulent Aeromonas schubertii Strain WL1483, Isolated from Diseased Snakehead Fish (Channa argus) in China.</title>
        <authorList>
            <person name="Liu L."/>
            <person name="Li N."/>
            <person name="Zhang D."/>
            <person name="Fu X."/>
            <person name="Shi C."/>
            <person name="Lin Q."/>
            <person name="Hao G."/>
        </authorList>
    </citation>
    <scope>NUCLEOTIDE SEQUENCE [LARGE SCALE GENOMIC DNA]</scope>
    <source>
        <strain evidence="4 5">WL1483</strain>
    </source>
</reference>
<dbReference type="Pfam" id="PF00027">
    <property type="entry name" value="cNMP_binding"/>
    <property type="match status" value="1"/>
</dbReference>
<name>A0A0S2SPG1_9GAMM</name>
<dbReference type="EMBL" id="CP013067">
    <property type="protein sequence ID" value="ALP43564.1"/>
    <property type="molecule type" value="Genomic_DNA"/>
</dbReference>
<feature type="domain" description="DUF294" evidence="3">
    <location>
        <begin position="464"/>
        <end position="595"/>
    </location>
</feature>
<evidence type="ECO:0000259" key="2">
    <source>
        <dbReference type="Pfam" id="PF03445"/>
    </source>
</evidence>
<feature type="domain" description="Protein-PII uridylyltransferase N-terminal" evidence="2">
    <location>
        <begin position="295"/>
        <end position="424"/>
    </location>
</feature>
<dbReference type="InterPro" id="IPR006669">
    <property type="entry name" value="MgtE_transporter"/>
</dbReference>
<dbReference type="RefSeq" id="WP_060586859.1">
    <property type="nucleotide sequence ID" value="NZ_CP013067.1"/>
</dbReference>
<dbReference type="InterPro" id="IPR000595">
    <property type="entry name" value="cNMP-bd_dom"/>
</dbReference>
<dbReference type="CDD" id="cd00038">
    <property type="entry name" value="CAP_ED"/>
    <property type="match status" value="1"/>
</dbReference>
<dbReference type="KEGG" id="asr:WL1483_4145"/>
<gene>
    <name evidence="4" type="ORF">WL1483_4145</name>
</gene>